<dbReference type="PANTHER" id="PTHR34570">
    <property type="entry name" value="OS03G0593100 PROTEIN"/>
    <property type="match status" value="1"/>
</dbReference>
<name>A0A8S0VF89_OLEEU</name>
<evidence type="ECO:0000256" key="1">
    <source>
        <dbReference type="SAM" id="MobiDB-lite"/>
    </source>
</evidence>
<reference evidence="2 3" key="1">
    <citation type="submission" date="2019-12" db="EMBL/GenBank/DDBJ databases">
        <authorList>
            <person name="Alioto T."/>
            <person name="Alioto T."/>
            <person name="Gomez Garrido J."/>
        </authorList>
    </citation>
    <scope>NUCLEOTIDE SEQUENCE [LARGE SCALE GENOMIC DNA]</scope>
</reference>
<dbReference type="OrthoDB" id="671858at2759"/>
<gene>
    <name evidence="2" type="ORF">OLEA9_A076236</name>
</gene>
<feature type="region of interest" description="Disordered" evidence="1">
    <location>
        <begin position="109"/>
        <end position="131"/>
    </location>
</feature>
<organism evidence="2 3">
    <name type="scientific">Olea europaea subsp. europaea</name>
    <dbReference type="NCBI Taxonomy" id="158383"/>
    <lineage>
        <taxon>Eukaryota</taxon>
        <taxon>Viridiplantae</taxon>
        <taxon>Streptophyta</taxon>
        <taxon>Embryophyta</taxon>
        <taxon>Tracheophyta</taxon>
        <taxon>Spermatophyta</taxon>
        <taxon>Magnoliopsida</taxon>
        <taxon>eudicotyledons</taxon>
        <taxon>Gunneridae</taxon>
        <taxon>Pentapetalae</taxon>
        <taxon>asterids</taxon>
        <taxon>lamiids</taxon>
        <taxon>Lamiales</taxon>
        <taxon>Oleaceae</taxon>
        <taxon>Oleeae</taxon>
        <taxon>Olea</taxon>
    </lineage>
</organism>
<dbReference type="AlphaFoldDB" id="A0A8S0VF89"/>
<dbReference type="Proteomes" id="UP000594638">
    <property type="component" value="Unassembled WGS sequence"/>
</dbReference>
<keyword evidence="3" id="KW-1185">Reference proteome</keyword>
<dbReference type="PANTHER" id="PTHR34570:SF12">
    <property type="entry name" value="EXPRESSED PROTEIN"/>
    <property type="match status" value="1"/>
</dbReference>
<proteinExistence type="predicted"/>
<dbReference type="EMBL" id="CACTIH010009388">
    <property type="protein sequence ID" value="CAA3030684.1"/>
    <property type="molecule type" value="Genomic_DNA"/>
</dbReference>
<evidence type="ECO:0000313" key="2">
    <source>
        <dbReference type="EMBL" id="CAA3030684.1"/>
    </source>
</evidence>
<sequence length="131" mass="14974">MVKETDHSTFSSIALLQERFRQLEKMKEMRQEKELLRILSESESRHGYPFMHYEPVNKSCFSSKLLMFAPKPDCQLSLSLFPDTVQIKSSSFRGVEVPRGTISWLVDTPSTSSSSIKIDNSDSDIDTSLHL</sequence>
<accession>A0A8S0VF89</accession>
<feature type="compositionally biased region" description="Low complexity" evidence="1">
    <location>
        <begin position="109"/>
        <end position="118"/>
    </location>
</feature>
<comment type="caution">
    <text evidence="2">The sequence shown here is derived from an EMBL/GenBank/DDBJ whole genome shotgun (WGS) entry which is preliminary data.</text>
</comment>
<evidence type="ECO:0000313" key="3">
    <source>
        <dbReference type="Proteomes" id="UP000594638"/>
    </source>
</evidence>
<protein>
    <submittedName>
        <fullName evidence="2">Uncharacterized protein</fullName>
    </submittedName>
</protein>
<dbReference type="Gramene" id="OE9A076236T1">
    <property type="protein sequence ID" value="OE9A076236C1"/>
    <property type="gene ID" value="OE9A076236"/>
</dbReference>